<feature type="compositionally biased region" description="Low complexity" evidence="1">
    <location>
        <begin position="267"/>
        <end position="279"/>
    </location>
</feature>
<feature type="compositionally biased region" description="Basic and acidic residues" evidence="1">
    <location>
        <begin position="223"/>
        <end position="239"/>
    </location>
</feature>
<dbReference type="PANTHER" id="PTHR31360">
    <property type="match status" value="1"/>
</dbReference>
<feature type="region of interest" description="Disordered" evidence="1">
    <location>
        <begin position="223"/>
        <end position="279"/>
    </location>
</feature>
<reference evidence="2 3" key="1">
    <citation type="submission" date="2023-11" db="EMBL/GenBank/DDBJ databases">
        <title>Draft genome of Azohydromonas lata strain H1 (DSM1123), a polyhydroxyalkanoate producer.</title>
        <authorList>
            <person name="Traversa D."/>
            <person name="D'Addabbo P."/>
            <person name="Pazzani C."/>
            <person name="Manzari C."/>
            <person name="Chiara M."/>
            <person name="Scrascia M."/>
        </authorList>
    </citation>
    <scope>NUCLEOTIDE SEQUENCE [LARGE SCALE GENOMIC DNA]</scope>
    <source>
        <strain evidence="2 3">H1</strain>
    </source>
</reference>
<dbReference type="InterPro" id="IPR010686">
    <property type="entry name" value="OBAP-like"/>
</dbReference>
<accession>A0ABU5IKV5</accession>
<dbReference type="Proteomes" id="UP001293718">
    <property type="component" value="Unassembled WGS sequence"/>
</dbReference>
<dbReference type="PANTHER" id="PTHR31360:SF0">
    <property type="entry name" value="OIL BODY-ASSOCIATED PROTEIN 1B"/>
    <property type="match status" value="1"/>
</dbReference>
<dbReference type="Pfam" id="PF06884">
    <property type="entry name" value="DUF1264"/>
    <property type="match status" value="1"/>
</dbReference>
<keyword evidence="3" id="KW-1185">Reference proteome</keyword>
<gene>
    <name evidence="2" type="ORF">SM757_23415</name>
</gene>
<evidence type="ECO:0000313" key="3">
    <source>
        <dbReference type="Proteomes" id="UP001293718"/>
    </source>
</evidence>
<feature type="region of interest" description="Disordered" evidence="1">
    <location>
        <begin position="1"/>
        <end position="23"/>
    </location>
</feature>
<sequence>MRQSGDPGIHRWRGKAGAERRPVPRTAAGIAAALLCAACAQVPPGGSPPGDEKSAKTRVLEAGARLLQAQAPLRPMDIYLVGFHPMKDDPAQQMEAHHYCHQINEDFAQCVLFDGNTAQARLNGIEYIVSEKLFATLPQAERKLWHPHNGEILSGQLVAPGIPDVAEKALMKSKLNSYGKTWHVWDTGSLGKSGDPLPLGPPMLAWSFNRDGEAVPELVEQRDRRMGVDSSAKRAERSDLTGLARPQSGVDALKGRFGRPTADIPGVTDAAAATAVPAR</sequence>
<dbReference type="EMBL" id="JAXOJX010000045">
    <property type="protein sequence ID" value="MDZ5459533.1"/>
    <property type="molecule type" value="Genomic_DNA"/>
</dbReference>
<name>A0ABU5IKV5_9BURK</name>
<comment type="caution">
    <text evidence="2">The sequence shown here is derived from an EMBL/GenBank/DDBJ whole genome shotgun (WGS) entry which is preliminary data.</text>
</comment>
<organism evidence="2 3">
    <name type="scientific">Azohydromonas lata</name>
    <dbReference type="NCBI Taxonomy" id="45677"/>
    <lineage>
        <taxon>Bacteria</taxon>
        <taxon>Pseudomonadati</taxon>
        <taxon>Pseudomonadota</taxon>
        <taxon>Betaproteobacteria</taxon>
        <taxon>Burkholderiales</taxon>
        <taxon>Sphaerotilaceae</taxon>
        <taxon>Azohydromonas</taxon>
    </lineage>
</organism>
<proteinExistence type="predicted"/>
<protein>
    <submittedName>
        <fullName evidence="2">OBAP family protein</fullName>
    </submittedName>
</protein>
<evidence type="ECO:0000256" key="1">
    <source>
        <dbReference type="SAM" id="MobiDB-lite"/>
    </source>
</evidence>
<evidence type="ECO:0000313" key="2">
    <source>
        <dbReference type="EMBL" id="MDZ5459533.1"/>
    </source>
</evidence>
<dbReference type="RefSeq" id="WP_322467244.1">
    <property type="nucleotide sequence ID" value="NZ_JAXOJX010000045.1"/>
</dbReference>